<dbReference type="SUPFAM" id="SSF101898">
    <property type="entry name" value="NHL repeat"/>
    <property type="match status" value="1"/>
</dbReference>
<sequence length="308" mass="33050">MVTAWPSDVEWAVVQDNESHSAEWLHSGIALLDDGRFVTGAVGGGAIVIHDERTHTATVVPLRLSAAHGVTVARSAQGERLWIADPGPEEGTGQVFEVSLSGRILSRVPAPLAAEGEWRPTSVVAVADGSERGVLWIADGYGRNRVYRLTPDSGADVIDAADGIPFDCPHGLAVDTRSDPPRLVVADRGNRRIVFLHLDGSLDRVVADQKLTSPSCIAVRGDHLVVTDLYGAVVTVDPNDRVEIRAGYTPEVGRAGWPNRVVDGEVVPPVLNDRELNSPHGVAVAESGAVYVTEWLLGGRVVRLDWRR</sequence>
<accession>A0ABN6XV05</accession>
<dbReference type="InterPro" id="IPR011042">
    <property type="entry name" value="6-blade_b-propeller_TolB-like"/>
</dbReference>
<dbReference type="InterPro" id="IPR050952">
    <property type="entry name" value="TRIM-NHL_E3_ligases"/>
</dbReference>
<organism evidence="1 2">
    <name type="scientific">Frondihabitans sucicola</name>
    <dbReference type="NCBI Taxonomy" id="1268041"/>
    <lineage>
        <taxon>Bacteria</taxon>
        <taxon>Bacillati</taxon>
        <taxon>Actinomycetota</taxon>
        <taxon>Actinomycetes</taxon>
        <taxon>Micrococcales</taxon>
        <taxon>Microbacteriaceae</taxon>
        <taxon>Frondihabitans</taxon>
    </lineage>
</organism>
<name>A0ABN6XV05_9MICO</name>
<reference evidence="2" key="1">
    <citation type="journal article" date="2019" name="Int. J. Syst. Evol. Microbiol.">
        <title>The Global Catalogue of Microorganisms (GCM) 10K type strain sequencing project: providing services to taxonomists for standard genome sequencing and annotation.</title>
        <authorList>
            <consortium name="The Broad Institute Genomics Platform"/>
            <consortium name="The Broad Institute Genome Sequencing Center for Infectious Disease"/>
            <person name="Wu L."/>
            <person name="Ma J."/>
        </authorList>
    </citation>
    <scope>NUCLEOTIDE SEQUENCE [LARGE SCALE GENOMIC DNA]</scope>
    <source>
        <strain evidence="2">NBRC 108728</strain>
    </source>
</reference>
<dbReference type="PANTHER" id="PTHR24104:SF25">
    <property type="entry name" value="PROTEIN LIN-41"/>
    <property type="match status" value="1"/>
</dbReference>
<keyword evidence="2" id="KW-1185">Reference proteome</keyword>
<protein>
    <submittedName>
        <fullName evidence="1">Uncharacterized protein</fullName>
    </submittedName>
</protein>
<dbReference type="PANTHER" id="PTHR24104">
    <property type="entry name" value="E3 UBIQUITIN-PROTEIN LIGASE NHLRC1-RELATED"/>
    <property type="match status" value="1"/>
</dbReference>
<evidence type="ECO:0000313" key="1">
    <source>
        <dbReference type="EMBL" id="BDZ48850.1"/>
    </source>
</evidence>
<dbReference type="EMBL" id="AP027732">
    <property type="protein sequence ID" value="BDZ48850.1"/>
    <property type="molecule type" value="Genomic_DNA"/>
</dbReference>
<proteinExistence type="predicted"/>
<dbReference type="Proteomes" id="UP001321486">
    <property type="component" value="Chromosome"/>
</dbReference>
<dbReference type="Gene3D" id="2.120.10.30">
    <property type="entry name" value="TolB, C-terminal domain"/>
    <property type="match status" value="1"/>
</dbReference>
<gene>
    <name evidence="1" type="ORF">GCM10025867_10910</name>
</gene>
<evidence type="ECO:0000313" key="2">
    <source>
        <dbReference type="Proteomes" id="UP001321486"/>
    </source>
</evidence>